<organism evidence="2">
    <name type="scientific">Ackermannviridae sp</name>
    <dbReference type="NCBI Taxonomy" id="2831612"/>
    <lineage>
        <taxon>Viruses</taxon>
        <taxon>Duplodnaviria</taxon>
        <taxon>Heunggongvirae</taxon>
        <taxon>Uroviricota</taxon>
        <taxon>Caudoviricetes</taxon>
        <taxon>Pantevenvirales</taxon>
        <taxon>Ackermannviridae</taxon>
    </lineage>
</organism>
<name>A0A8S5VKX7_9CAUD</name>
<proteinExistence type="predicted"/>
<protein>
    <submittedName>
        <fullName evidence="2">Uncharacterized protein</fullName>
    </submittedName>
</protein>
<evidence type="ECO:0000313" key="2">
    <source>
        <dbReference type="EMBL" id="DAG90751.1"/>
    </source>
</evidence>
<dbReference type="EMBL" id="BK035277">
    <property type="protein sequence ID" value="DAG90751.1"/>
    <property type="molecule type" value="Genomic_DNA"/>
</dbReference>
<sequence length="80" mass="9024">MENNNNVFKPLVDIDYTGIIRPTCFSLCLGERYLSEILEQLIPGGTSFAGRVRLIVEDYTQSTGIPEPEEKKEESENESV</sequence>
<feature type="region of interest" description="Disordered" evidence="1">
    <location>
        <begin position="59"/>
        <end position="80"/>
    </location>
</feature>
<reference evidence="2" key="1">
    <citation type="journal article" date="2021" name="Proc. Natl. Acad. Sci. U.S.A.">
        <title>A Catalog of Tens of Thousands of Viruses from Human Metagenomes Reveals Hidden Associations with Chronic Diseases.</title>
        <authorList>
            <person name="Tisza M.J."/>
            <person name="Buck C.B."/>
        </authorList>
    </citation>
    <scope>NUCLEOTIDE SEQUENCE</scope>
    <source>
        <strain evidence="2">Ct0Ba24</strain>
    </source>
</reference>
<evidence type="ECO:0000256" key="1">
    <source>
        <dbReference type="SAM" id="MobiDB-lite"/>
    </source>
</evidence>
<accession>A0A8S5VKX7</accession>